<evidence type="ECO:0000256" key="5">
    <source>
        <dbReference type="ARBA" id="ARBA00022692"/>
    </source>
</evidence>
<evidence type="ECO:0000256" key="2">
    <source>
        <dbReference type="ARBA" id="ARBA00007613"/>
    </source>
</evidence>
<keyword evidence="8" id="KW-0175">Coiled coil</keyword>
<keyword evidence="11" id="KW-1185">Reference proteome</keyword>
<evidence type="ECO:0000256" key="6">
    <source>
        <dbReference type="ARBA" id="ARBA00023136"/>
    </source>
</evidence>
<evidence type="ECO:0000256" key="4">
    <source>
        <dbReference type="ARBA" id="ARBA00022452"/>
    </source>
</evidence>
<comment type="subcellular location">
    <subcellularLocation>
        <location evidence="1">Cell outer membrane</location>
    </subcellularLocation>
</comment>
<evidence type="ECO:0000256" key="7">
    <source>
        <dbReference type="ARBA" id="ARBA00023237"/>
    </source>
</evidence>
<dbReference type="PANTHER" id="PTHR30026">
    <property type="entry name" value="OUTER MEMBRANE PROTEIN TOLC"/>
    <property type="match status" value="1"/>
</dbReference>
<evidence type="ECO:0000256" key="9">
    <source>
        <dbReference type="SAM" id="SignalP"/>
    </source>
</evidence>
<dbReference type="Gene3D" id="1.20.1600.10">
    <property type="entry name" value="Outer membrane efflux proteins (OEP)"/>
    <property type="match status" value="1"/>
</dbReference>
<gene>
    <name evidence="10" type="ORF">CLV98_104109</name>
</gene>
<dbReference type="GO" id="GO:0009279">
    <property type="term" value="C:cell outer membrane"/>
    <property type="evidence" value="ECO:0007669"/>
    <property type="project" value="UniProtKB-SubCell"/>
</dbReference>
<keyword evidence="6" id="KW-0472">Membrane</keyword>
<feature type="coiled-coil region" evidence="8">
    <location>
        <begin position="328"/>
        <end position="355"/>
    </location>
</feature>
<comment type="similarity">
    <text evidence="2">Belongs to the outer membrane factor (OMF) (TC 1.B.17) family.</text>
</comment>
<keyword evidence="4" id="KW-1134">Transmembrane beta strand</keyword>
<name>A0A316AL34_9BACT</name>
<protein>
    <submittedName>
        <fullName evidence="10">Outer membrane protein TolC</fullName>
    </submittedName>
</protein>
<keyword evidence="9" id="KW-0732">Signal</keyword>
<proteinExistence type="inferred from homology"/>
<accession>A0A316AL34</accession>
<dbReference type="EMBL" id="QGDT01000004">
    <property type="protein sequence ID" value="PWJ58251.1"/>
    <property type="molecule type" value="Genomic_DNA"/>
</dbReference>
<dbReference type="InterPro" id="IPR003423">
    <property type="entry name" value="OMP_efflux"/>
</dbReference>
<evidence type="ECO:0000256" key="3">
    <source>
        <dbReference type="ARBA" id="ARBA00022448"/>
    </source>
</evidence>
<dbReference type="InterPro" id="IPR051906">
    <property type="entry name" value="TolC-like"/>
</dbReference>
<feature type="coiled-coil region" evidence="8">
    <location>
        <begin position="38"/>
        <end position="65"/>
    </location>
</feature>
<dbReference type="GO" id="GO:0015562">
    <property type="term" value="F:efflux transmembrane transporter activity"/>
    <property type="evidence" value="ECO:0007669"/>
    <property type="project" value="InterPro"/>
</dbReference>
<comment type="caution">
    <text evidence="10">The sequence shown here is derived from an EMBL/GenBank/DDBJ whole genome shotgun (WGS) entry which is preliminary data.</text>
</comment>
<feature type="signal peptide" evidence="9">
    <location>
        <begin position="1"/>
        <end position="32"/>
    </location>
</feature>
<dbReference type="PANTHER" id="PTHR30026:SF20">
    <property type="entry name" value="OUTER MEMBRANE PROTEIN TOLC"/>
    <property type="match status" value="1"/>
</dbReference>
<reference evidence="10 11" key="1">
    <citation type="submission" date="2018-03" db="EMBL/GenBank/DDBJ databases">
        <title>Genomic Encyclopedia of Archaeal and Bacterial Type Strains, Phase II (KMG-II): from individual species to whole genera.</title>
        <authorList>
            <person name="Goeker M."/>
        </authorList>
    </citation>
    <scope>NUCLEOTIDE SEQUENCE [LARGE SCALE GENOMIC DNA]</scope>
    <source>
        <strain evidence="10 11">DSM 100346</strain>
    </source>
</reference>
<dbReference type="RefSeq" id="WP_109674128.1">
    <property type="nucleotide sequence ID" value="NZ_QGDT01000004.1"/>
</dbReference>
<keyword evidence="3" id="KW-0813">Transport</keyword>
<evidence type="ECO:0000313" key="11">
    <source>
        <dbReference type="Proteomes" id="UP000245880"/>
    </source>
</evidence>
<feature type="chain" id="PRO_5016406882" evidence="9">
    <location>
        <begin position="33"/>
        <end position="434"/>
    </location>
</feature>
<dbReference type="GO" id="GO:1990281">
    <property type="term" value="C:efflux pump complex"/>
    <property type="evidence" value="ECO:0007669"/>
    <property type="project" value="TreeGrafter"/>
</dbReference>
<evidence type="ECO:0000313" key="10">
    <source>
        <dbReference type="EMBL" id="PWJ58251.1"/>
    </source>
</evidence>
<sequence>MKLSITGKRGYNTNASSLLVPILLLMAFVAQAQQSLSLQEIRQLATEHNRKIAQAQYNIKAAEAVQAGTKGLNKPQIDGSVSAFHVGKPLSSLLPSVGVSPSLTVSQAIYAGGKIKLGQSAAAKGVEIYQNQKTLTETQVLLQAETAYWQIVSLKEKIGLTNRFIVLLDSLDQQLSNSFDAGLIYKNDLLRVRVQRNETALNLAKAEDGLMLAKLSLAQIIGMPGDVNYSINDSVSGTFRPLASEPLPGIAENRIEIQMLKTTMEAQQLQKEILKADFKPTVGLLFGGFTGVGKKMNFTTGENTLSSYFGMLSVSVPIWDWGQKASKVKEQSYRMDALQSQIDETKELLTLEVQEAYSKLNQSARRISLSYASVIQAEENLRLSTDRFAAGTVTGQDVLEAQTLWEQANSNIIDAKIAYKINEAAYRKAIGDIK</sequence>
<organism evidence="10 11">
    <name type="scientific">Dyadobacter jejuensis</name>
    <dbReference type="NCBI Taxonomy" id="1082580"/>
    <lineage>
        <taxon>Bacteria</taxon>
        <taxon>Pseudomonadati</taxon>
        <taxon>Bacteroidota</taxon>
        <taxon>Cytophagia</taxon>
        <taxon>Cytophagales</taxon>
        <taxon>Spirosomataceae</taxon>
        <taxon>Dyadobacter</taxon>
    </lineage>
</organism>
<keyword evidence="7" id="KW-0998">Cell outer membrane</keyword>
<dbReference type="AlphaFoldDB" id="A0A316AL34"/>
<keyword evidence="5" id="KW-0812">Transmembrane</keyword>
<dbReference type="Pfam" id="PF02321">
    <property type="entry name" value="OEP"/>
    <property type="match status" value="1"/>
</dbReference>
<dbReference type="SUPFAM" id="SSF56954">
    <property type="entry name" value="Outer membrane efflux proteins (OEP)"/>
    <property type="match status" value="1"/>
</dbReference>
<evidence type="ECO:0000256" key="1">
    <source>
        <dbReference type="ARBA" id="ARBA00004442"/>
    </source>
</evidence>
<dbReference type="GO" id="GO:0015288">
    <property type="term" value="F:porin activity"/>
    <property type="evidence" value="ECO:0007669"/>
    <property type="project" value="TreeGrafter"/>
</dbReference>
<dbReference type="OrthoDB" id="9807719at2"/>
<dbReference type="Proteomes" id="UP000245880">
    <property type="component" value="Unassembled WGS sequence"/>
</dbReference>
<evidence type="ECO:0000256" key="8">
    <source>
        <dbReference type="SAM" id="Coils"/>
    </source>
</evidence>